<evidence type="ECO:0000313" key="3">
    <source>
        <dbReference type="Proteomes" id="UP000594759"/>
    </source>
</evidence>
<organism evidence="2 3">
    <name type="scientific">Pedobacter endophyticus</name>
    <dbReference type="NCBI Taxonomy" id="2789740"/>
    <lineage>
        <taxon>Bacteria</taxon>
        <taxon>Pseudomonadati</taxon>
        <taxon>Bacteroidota</taxon>
        <taxon>Sphingobacteriia</taxon>
        <taxon>Sphingobacteriales</taxon>
        <taxon>Sphingobacteriaceae</taxon>
        <taxon>Pedobacter</taxon>
    </lineage>
</organism>
<gene>
    <name evidence="2" type="ORF">IZT61_17750</name>
</gene>
<keyword evidence="1" id="KW-0472">Membrane</keyword>
<evidence type="ECO:0000256" key="1">
    <source>
        <dbReference type="SAM" id="Phobius"/>
    </source>
</evidence>
<dbReference type="AlphaFoldDB" id="A0A7U3SPU5"/>
<protein>
    <submittedName>
        <fullName evidence="2">Uncharacterized protein</fullName>
    </submittedName>
</protein>
<dbReference type="EMBL" id="CP064939">
    <property type="protein sequence ID" value="QPH38888.1"/>
    <property type="molecule type" value="Genomic_DNA"/>
</dbReference>
<sequence>MSILQVPFITFYSATVATISLILAGTLAILKFKEYWRDNRGIATNSAWTGDINGTDYIYLTNLSSIPILINHWELEWHETRFLIGKTISPIHLHSDEDLHLTLEPRKRKSLPFEEQYRFNWPPKNKPKAKLYIRLFMTGRKKNLVLKVA</sequence>
<keyword evidence="1" id="KW-0812">Transmembrane</keyword>
<accession>A0A7U3SPU5</accession>
<reference evidence="2 3" key="1">
    <citation type="submission" date="2020-11" db="EMBL/GenBank/DDBJ databases">
        <title>Pedobacter endophytica, an endophytic bacteria isolated form Carex pumila.</title>
        <authorList>
            <person name="Peng Y."/>
            <person name="Jiang L."/>
            <person name="Lee J."/>
        </authorList>
    </citation>
    <scope>NUCLEOTIDE SEQUENCE [LARGE SCALE GENOMIC DNA]</scope>
    <source>
        <strain evidence="2 3">JBR3-12</strain>
    </source>
</reference>
<dbReference type="KEGG" id="pex:IZT61_17750"/>
<proteinExistence type="predicted"/>
<keyword evidence="3" id="KW-1185">Reference proteome</keyword>
<dbReference type="Proteomes" id="UP000594759">
    <property type="component" value="Chromosome"/>
</dbReference>
<keyword evidence="1" id="KW-1133">Transmembrane helix</keyword>
<dbReference type="RefSeq" id="WP_196098363.1">
    <property type="nucleotide sequence ID" value="NZ_CP064939.1"/>
</dbReference>
<name>A0A7U3SPU5_9SPHI</name>
<feature type="transmembrane region" description="Helical" evidence="1">
    <location>
        <begin position="6"/>
        <end position="30"/>
    </location>
</feature>
<evidence type="ECO:0000313" key="2">
    <source>
        <dbReference type="EMBL" id="QPH38888.1"/>
    </source>
</evidence>